<evidence type="ECO:0000313" key="1">
    <source>
        <dbReference type="EMBL" id="MXN67162.1"/>
    </source>
</evidence>
<dbReference type="SUPFAM" id="SSF53474">
    <property type="entry name" value="alpha/beta-Hydrolases"/>
    <property type="match status" value="1"/>
</dbReference>
<dbReference type="RefSeq" id="WP_160777394.1">
    <property type="nucleotide sequence ID" value="NZ_WUMV01000009.1"/>
</dbReference>
<dbReference type="AlphaFoldDB" id="A0A7X3LY04"/>
<proteinExistence type="predicted"/>
<dbReference type="InterPro" id="IPR029058">
    <property type="entry name" value="AB_hydrolase_fold"/>
</dbReference>
<reference evidence="1 2" key="1">
    <citation type="submission" date="2019-12" db="EMBL/GenBank/DDBJ databases">
        <authorList>
            <person name="Li M."/>
        </authorList>
    </citation>
    <scope>NUCLEOTIDE SEQUENCE [LARGE SCALE GENOMIC DNA]</scope>
    <source>
        <strain evidence="1 2">GBMRC 2046</strain>
    </source>
</reference>
<keyword evidence="2" id="KW-1185">Reference proteome</keyword>
<evidence type="ECO:0008006" key="3">
    <source>
        <dbReference type="Google" id="ProtNLM"/>
    </source>
</evidence>
<gene>
    <name evidence="1" type="ORF">GR183_19815</name>
</gene>
<protein>
    <recommendedName>
        <fullName evidence="3">Alpha/beta hydrolase</fullName>
    </recommendedName>
</protein>
<dbReference type="Gene3D" id="3.40.50.1820">
    <property type="entry name" value="alpha/beta hydrolase"/>
    <property type="match status" value="1"/>
</dbReference>
<name>A0A7X3LY04_9HYPH</name>
<dbReference type="Proteomes" id="UP000433101">
    <property type="component" value="Unassembled WGS sequence"/>
</dbReference>
<sequence length="87" mass="9604">MPRRHAAALMLDHAPRDWRDVISRIAIPTLVVGAQKSVFPAESQAWIAGRIPGAALEIFDEDDGGSHFMCMENAERFNAVVRGFLAK</sequence>
<accession>A0A7X3LY04</accession>
<organism evidence="1 2">
    <name type="scientific">Stappia sediminis</name>
    <dbReference type="NCBI Taxonomy" id="2692190"/>
    <lineage>
        <taxon>Bacteria</taxon>
        <taxon>Pseudomonadati</taxon>
        <taxon>Pseudomonadota</taxon>
        <taxon>Alphaproteobacteria</taxon>
        <taxon>Hyphomicrobiales</taxon>
        <taxon>Stappiaceae</taxon>
        <taxon>Stappia</taxon>
    </lineage>
</organism>
<comment type="caution">
    <text evidence="1">The sequence shown here is derived from an EMBL/GenBank/DDBJ whole genome shotgun (WGS) entry which is preliminary data.</text>
</comment>
<dbReference type="EMBL" id="WUMV01000009">
    <property type="protein sequence ID" value="MXN67162.1"/>
    <property type="molecule type" value="Genomic_DNA"/>
</dbReference>
<evidence type="ECO:0000313" key="2">
    <source>
        <dbReference type="Proteomes" id="UP000433101"/>
    </source>
</evidence>